<organism evidence="3 4">
    <name type="scientific">Candidatus Rhodoblastus alkanivorans</name>
    <dbReference type="NCBI Taxonomy" id="2954117"/>
    <lineage>
        <taxon>Bacteria</taxon>
        <taxon>Pseudomonadati</taxon>
        <taxon>Pseudomonadota</taxon>
        <taxon>Alphaproteobacteria</taxon>
        <taxon>Hyphomicrobiales</taxon>
        <taxon>Rhodoblastaceae</taxon>
        <taxon>Rhodoblastus</taxon>
    </lineage>
</organism>
<dbReference type="EMBL" id="JAIVFP010000004">
    <property type="protein sequence ID" value="MCI4685077.1"/>
    <property type="molecule type" value="Genomic_DNA"/>
</dbReference>
<comment type="caution">
    <text evidence="3">The sequence shown here is derived from an EMBL/GenBank/DDBJ whole genome shotgun (WGS) entry which is preliminary data.</text>
</comment>
<name>A0ABS9ZBX6_9HYPH</name>
<protein>
    <submittedName>
        <fullName evidence="3">DUF1778 domain-containing protein</fullName>
    </submittedName>
</protein>
<dbReference type="SUPFAM" id="SSF47598">
    <property type="entry name" value="Ribbon-helix-helix"/>
    <property type="match status" value="1"/>
</dbReference>
<dbReference type="InterPro" id="IPR014795">
    <property type="entry name" value="TacA_1-like"/>
</dbReference>
<evidence type="ECO:0000313" key="3">
    <source>
        <dbReference type="EMBL" id="MCI4685077.1"/>
    </source>
</evidence>
<evidence type="ECO:0000313" key="4">
    <source>
        <dbReference type="Proteomes" id="UP001139104"/>
    </source>
</evidence>
<dbReference type="Gene3D" id="1.20.5.780">
    <property type="entry name" value="Single helix bin"/>
    <property type="match status" value="1"/>
</dbReference>
<evidence type="ECO:0000256" key="1">
    <source>
        <dbReference type="ARBA" id="ARBA00022649"/>
    </source>
</evidence>
<dbReference type="Pfam" id="PF08681">
    <property type="entry name" value="TacA1"/>
    <property type="match status" value="1"/>
</dbReference>
<accession>A0ABS9ZBX6</accession>
<gene>
    <name evidence="3" type="ORF">K2U94_20340</name>
</gene>
<evidence type="ECO:0000256" key="2">
    <source>
        <dbReference type="ARBA" id="ARBA00049988"/>
    </source>
</evidence>
<proteinExistence type="inferred from homology"/>
<keyword evidence="4" id="KW-1185">Reference proteome</keyword>
<dbReference type="Proteomes" id="UP001139104">
    <property type="component" value="Unassembled WGS sequence"/>
</dbReference>
<dbReference type="InterPro" id="IPR010985">
    <property type="entry name" value="Ribbon_hlx_hlx"/>
</dbReference>
<sequence length="92" mass="10380">MREQPLSSSVLSVRVSSDERALLEEAAAQSHTTLSEFMRRRSIEAAEAEVLNRSVITIPAKDWEAFEAWISRPAEAVPTLAELARRTPSWER</sequence>
<dbReference type="RefSeq" id="WP_243069105.1">
    <property type="nucleotide sequence ID" value="NZ_JAIVFP010000004.1"/>
</dbReference>
<keyword evidence="1" id="KW-1277">Toxin-antitoxin system</keyword>
<dbReference type="PANTHER" id="PTHR35401">
    <property type="entry name" value="COPG FAMILY HELIX-TURN-HELIX PROTEIN-RELATED-RELATED"/>
    <property type="match status" value="1"/>
</dbReference>
<comment type="similarity">
    <text evidence="2">Belongs to the TacA antitoxin family.</text>
</comment>
<reference evidence="3" key="1">
    <citation type="journal article" date="2022" name="ISME J.">
        <title>Identification of active gaseous-alkane degraders at natural gas seeps.</title>
        <authorList>
            <person name="Farhan Ul Haque M."/>
            <person name="Hernandez M."/>
            <person name="Crombie A.T."/>
            <person name="Murrell J.C."/>
        </authorList>
    </citation>
    <scope>NUCLEOTIDE SEQUENCE</scope>
    <source>
        <strain evidence="3">PC2</strain>
    </source>
</reference>